<sequence length="657" mass="74851">MSLSRELKPERERLKFEGVGEELDFRWNRIVVPKKNKYFKRSKTQEVREFGRREHHANIKKESMKWHRPPNMDNWVKNLSALSNAKVPKGWRPELPVHALPKKLRREMCFTESTEHLKEKKKKRPKSAVPRPTQKQNQPPAITAKKRPMSASANLQRRHRPSSTSNSSKTTTRRTPRKTADTSTIQPETTYPSPETTLSTALTSFFSSLTSFDSKMHRTQATQRLLMSRLEASIIDLNRVNPCTEIHEERERERRREGIKGGGEGDLINLPSSQWREPWHFGKPNAYVSPVLQHKMEKQDKKFKFKANHRRPGSAKNPSKKLKEYRNTTRERGVKTERPWSAPTTRKPSSQKKMKVKRFYVNLENVSVGPESTLELLVKLATALKPSGSSTVLPFVLNLNLKRNQLDATILKFWSKGASEFLRQVLIHPGVEGVDMQYNGAPLSSTTMNTCTDQTVDKTVDYTADFEDDEDEQEDDEVAAFTSLSLENVDDIPGTLSRPSSSSREVVNLALEQRNLLHRASGSPPLVDLFLSEQDDQTRQRTVNLASPAPPTEHEIRTARTRRMTFSQSGYLTEPPRTTIVPSAGLNPTEDTLLPSFNKLMDTIDNAVDFTDLNELSSELIDGGLLFTTESMELAKERNKGIMHKSNFRMKGLKAQG</sequence>
<reference evidence="3" key="1">
    <citation type="journal article" date="2023" name="Commun. Biol.">
        <title>Genome analysis of Parmales, the sister group of diatoms, reveals the evolutionary specialization of diatoms from phago-mixotrophs to photoautotrophs.</title>
        <authorList>
            <person name="Ban H."/>
            <person name="Sato S."/>
            <person name="Yoshikawa S."/>
            <person name="Yamada K."/>
            <person name="Nakamura Y."/>
            <person name="Ichinomiya M."/>
            <person name="Sato N."/>
            <person name="Blanc-Mathieu R."/>
            <person name="Endo H."/>
            <person name="Kuwata A."/>
            <person name="Ogata H."/>
        </authorList>
    </citation>
    <scope>NUCLEOTIDE SEQUENCE [LARGE SCALE GENOMIC DNA]</scope>
    <source>
        <strain evidence="3">NIES 3700</strain>
    </source>
</reference>
<dbReference type="Proteomes" id="UP001165122">
    <property type="component" value="Unassembled WGS sequence"/>
</dbReference>
<proteinExistence type="predicted"/>
<feature type="region of interest" description="Disordered" evidence="1">
    <location>
        <begin position="112"/>
        <end position="196"/>
    </location>
</feature>
<evidence type="ECO:0000313" key="3">
    <source>
        <dbReference type="Proteomes" id="UP001165122"/>
    </source>
</evidence>
<dbReference type="AlphaFoldDB" id="A0A9W7FBH2"/>
<comment type="caution">
    <text evidence="2">The sequence shown here is derived from an EMBL/GenBank/DDBJ whole genome shotgun (WGS) entry which is preliminary data.</text>
</comment>
<evidence type="ECO:0000256" key="1">
    <source>
        <dbReference type="SAM" id="MobiDB-lite"/>
    </source>
</evidence>
<feature type="region of interest" description="Disordered" evidence="1">
    <location>
        <begin position="307"/>
        <end position="351"/>
    </location>
</feature>
<gene>
    <name evidence="2" type="ORF">TrLO_g6999</name>
</gene>
<keyword evidence="3" id="KW-1185">Reference proteome</keyword>
<name>A0A9W7FBH2_9STRA</name>
<evidence type="ECO:0000313" key="2">
    <source>
        <dbReference type="EMBL" id="GMI09120.1"/>
    </source>
</evidence>
<feature type="region of interest" description="Disordered" evidence="1">
    <location>
        <begin position="248"/>
        <end position="271"/>
    </location>
</feature>
<organism evidence="2 3">
    <name type="scientific">Triparma laevis f. longispina</name>
    <dbReference type="NCBI Taxonomy" id="1714387"/>
    <lineage>
        <taxon>Eukaryota</taxon>
        <taxon>Sar</taxon>
        <taxon>Stramenopiles</taxon>
        <taxon>Ochrophyta</taxon>
        <taxon>Bolidophyceae</taxon>
        <taxon>Parmales</taxon>
        <taxon>Triparmaceae</taxon>
        <taxon>Triparma</taxon>
    </lineage>
</organism>
<feature type="compositionally biased region" description="Basic and acidic residues" evidence="1">
    <location>
        <begin position="248"/>
        <end position="259"/>
    </location>
</feature>
<dbReference type="OrthoDB" id="10411727at2759"/>
<dbReference type="EMBL" id="BRXW01000133">
    <property type="protein sequence ID" value="GMI09120.1"/>
    <property type="molecule type" value="Genomic_DNA"/>
</dbReference>
<feature type="compositionally biased region" description="Polar residues" evidence="1">
    <location>
        <begin position="181"/>
        <end position="195"/>
    </location>
</feature>
<protein>
    <submittedName>
        <fullName evidence="2">Uncharacterized protein</fullName>
    </submittedName>
</protein>
<accession>A0A9W7FBH2</accession>
<feature type="compositionally biased region" description="Basic and acidic residues" evidence="1">
    <location>
        <begin position="321"/>
        <end position="338"/>
    </location>
</feature>